<dbReference type="Pfam" id="PF14732">
    <property type="entry name" value="UAE_UbL"/>
    <property type="match status" value="1"/>
</dbReference>
<evidence type="ECO:0000256" key="6">
    <source>
        <dbReference type="ARBA" id="ARBA00022741"/>
    </source>
</evidence>
<dbReference type="GO" id="GO:0016925">
    <property type="term" value="P:protein sumoylation"/>
    <property type="evidence" value="ECO:0007669"/>
    <property type="project" value="TreeGrafter"/>
</dbReference>
<evidence type="ECO:0000256" key="3">
    <source>
        <dbReference type="ARBA" id="ARBA00005673"/>
    </source>
</evidence>
<dbReference type="InterPro" id="IPR028077">
    <property type="entry name" value="UAE_UbL_dom"/>
</dbReference>
<dbReference type="GO" id="GO:0031510">
    <property type="term" value="C:SUMO activating enzyme complex"/>
    <property type="evidence" value="ECO:0007669"/>
    <property type="project" value="TreeGrafter"/>
</dbReference>
<evidence type="ECO:0000256" key="9">
    <source>
        <dbReference type="ARBA" id="ARBA00022840"/>
    </source>
</evidence>
<dbReference type="Proteomes" id="UP000242519">
    <property type="component" value="Unassembled WGS sequence"/>
</dbReference>
<keyword evidence="5" id="KW-0479">Metal-binding</keyword>
<keyword evidence="6" id="KW-0547">Nucleotide-binding</keyword>
<dbReference type="FunFam" id="3.40.50.720:FF:000618">
    <property type="entry name" value="SUMO-activating enzyme subunit 2"/>
    <property type="match status" value="1"/>
</dbReference>
<dbReference type="InterPro" id="IPR023318">
    <property type="entry name" value="Ub_act_enz_dom_a_sf"/>
</dbReference>
<feature type="domain" description="Ubiquitin/SUMO-activating enzyme ubiquitin-like" evidence="14">
    <location>
        <begin position="580"/>
        <end position="660"/>
    </location>
</feature>
<dbReference type="FunCoup" id="A0A218YY04">
    <property type="interactions" value="1679"/>
</dbReference>
<dbReference type="InParanoid" id="A0A218YY04"/>
<dbReference type="InterPro" id="IPR045886">
    <property type="entry name" value="ThiF/MoeB/HesA"/>
</dbReference>
<comment type="subcellular location">
    <subcellularLocation>
        <location evidence="1">Nucleus</location>
    </subcellularLocation>
</comment>
<dbReference type="SUPFAM" id="SSF69572">
    <property type="entry name" value="Activating enzymes of the ubiquitin-like proteins"/>
    <property type="match status" value="1"/>
</dbReference>
<evidence type="ECO:0000256" key="7">
    <source>
        <dbReference type="ARBA" id="ARBA00022786"/>
    </source>
</evidence>
<keyword evidence="9" id="KW-0067">ATP-binding</keyword>
<evidence type="ECO:0000256" key="5">
    <source>
        <dbReference type="ARBA" id="ARBA00022723"/>
    </source>
</evidence>
<evidence type="ECO:0000256" key="1">
    <source>
        <dbReference type="ARBA" id="ARBA00004123"/>
    </source>
</evidence>
<dbReference type="AlphaFoldDB" id="A0A218YY04"/>
<keyword evidence="10" id="KW-0539">Nucleus</keyword>
<protein>
    <recommendedName>
        <fullName evidence="17">Ubiquitin-activating enzyme E1-like</fullName>
    </recommendedName>
</protein>
<dbReference type="InterPro" id="IPR000594">
    <property type="entry name" value="ThiF_NAD_FAD-bd"/>
</dbReference>
<dbReference type="GO" id="GO:0005524">
    <property type="term" value="F:ATP binding"/>
    <property type="evidence" value="ECO:0007669"/>
    <property type="project" value="UniProtKB-KW"/>
</dbReference>
<dbReference type="InterPro" id="IPR035985">
    <property type="entry name" value="Ubiquitin-activating_enz"/>
</dbReference>
<keyword evidence="8" id="KW-0862">Zinc</keyword>
<dbReference type="Gene3D" id="1.10.10.520">
    <property type="entry name" value="Ubiquitin activating enzymes (Uba3). Chain: B, domain 2"/>
    <property type="match status" value="1"/>
</dbReference>
<feature type="domain" description="THIF-type NAD/FAD binding fold" evidence="12">
    <location>
        <begin position="169"/>
        <end position="570"/>
    </location>
</feature>
<dbReference type="Gene3D" id="3.10.290.20">
    <property type="entry name" value="Ubiquitin-like 2 activating enzyme e1b. Chain: B, domain 3"/>
    <property type="match status" value="1"/>
</dbReference>
<accession>A0A218YY04</accession>
<dbReference type="Gene3D" id="3.40.50.720">
    <property type="entry name" value="NAD(P)-binding Rossmann-like Domain"/>
    <property type="match status" value="1"/>
</dbReference>
<evidence type="ECO:0000259" key="12">
    <source>
        <dbReference type="Pfam" id="PF00899"/>
    </source>
</evidence>
<evidence type="ECO:0000256" key="2">
    <source>
        <dbReference type="ARBA" id="ARBA00004718"/>
    </source>
</evidence>
<evidence type="ECO:0000256" key="4">
    <source>
        <dbReference type="ARBA" id="ARBA00022679"/>
    </source>
</evidence>
<keyword evidence="16" id="KW-1185">Reference proteome</keyword>
<comment type="caution">
    <text evidence="15">The sequence shown here is derived from an EMBL/GenBank/DDBJ whole genome shotgun (WGS) entry which is preliminary data.</text>
</comment>
<gene>
    <name evidence="15" type="ORF">B2J93_1310</name>
</gene>
<evidence type="ECO:0000313" key="16">
    <source>
        <dbReference type="Proteomes" id="UP000242519"/>
    </source>
</evidence>
<keyword evidence="7" id="KW-0833">Ubl conjugation pathway</keyword>
<dbReference type="PANTHER" id="PTHR10953:SF5">
    <property type="entry name" value="SUMO-ACTIVATING ENZYME SUBUNIT 2"/>
    <property type="match status" value="1"/>
</dbReference>
<evidence type="ECO:0000313" key="15">
    <source>
        <dbReference type="EMBL" id="OWP00707.1"/>
    </source>
</evidence>
<dbReference type="InterPro" id="IPR019572">
    <property type="entry name" value="UBA_E1_SCCH"/>
</dbReference>
<feature type="compositionally biased region" description="Polar residues" evidence="11">
    <location>
        <begin position="699"/>
        <end position="719"/>
    </location>
</feature>
<evidence type="ECO:0000256" key="11">
    <source>
        <dbReference type="SAM" id="MobiDB-lite"/>
    </source>
</evidence>
<feature type="region of interest" description="Disordered" evidence="11">
    <location>
        <begin position="675"/>
        <end position="746"/>
    </location>
</feature>
<dbReference type="EMBL" id="MZNU01000309">
    <property type="protein sequence ID" value="OWP00707.1"/>
    <property type="molecule type" value="Genomic_DNA"/>
</dbReference>
<dbReference type="FunFam" id="3.50.50.80:FF:000002">
    <property type="entry name" value="SUMO-activating enzyme subunit 2"/>
    <property type="match status" value="1"/>
</dbReference>
<evidence type="ECO:0000259" key="13">
    <source>
        <dbReference type="Pfam" id="PF10585"/>
    </source>
</evidence>
<keyword evidence="4" id="KW-0808">Transferase</keyword>
<dbReference type="GO" id="GO:0046872">
    <property type="term" value="F:metal ion binding"/>
    <property type="evidence" value="ECO:0007669"/>
    <property type="project" value="UniProtKB-KW"/>
</dbReference>
<evidence type="ECO:0008006" key="17">
    <source>
        <dbReference type="Google" id="ProtNLM"/>
    </source>
</evidence>
<dbReference type="GO" id="GO:0016740">
    <property type="term" value="F:transferase activity"/>
    <property type="evidence" value="ECO:0007669"/>
    <property type="project" value="UniProtKB-KW"/>
</dbReference>
<dbReference type="STRING" id="503106.A0A218YY04"/>
<dbReference type="GO" id="GO:0019948">
    <property type="term" value="F:SUMO activating enzyme activity"/>
    <property type="evidence" value="ECO:0007669"/>
    <property type="project" value="TreeGrafter"/>
</dbReference>
<dbReference type="OrthoDB" id="10255449at2759"/>
<organism evidence="15 16">
    <name type="scientific">Diplocarpon coronariae</name>
    <dbReference type="NCBI Taxonomy" id="2795749"/>
    <lineage>
        <taxon>Eukaryota</taxon>
        <taxon>Fungi</taxon>
        <taxon>Dikarya</taxon>
        <taxon>Ascomycota</taxon>
        <taxon>Pezizomycotina</taxon>
        <taxon>Leotiomycetes</taxon>
        <taxon>Helotiales</taxon>
        <taxon>Drepanopezizaceae</taxon>
        <taxon>Diplocarpon</taxon>
    </lineage>
</organism>
<evidence type="ECO:0000256" key="8">
    <source>
        <dbReference type="ARBA" id="ARBA00022833"/>
    </source>
</evidence>
<name>A0A218YY04_9HELO</name>
<feature type="domain" description="Ubiquitin-activating enzyme SCCH" evidence="13">
    <location>
        <begin position="414"/>
        <end position="505"/>
    </location>
</feature>
<reference evidence="15 16" key="1">
    <citation type="submission" date="2017-04" db="EMBL/GenBank/DDBJ databases">
        <title>Draft genome sequence of Marssonina coronaria NL1: causal agent of apple blotch.</title>
        <authorList>
            <person name="Cheng Q."/>
        </authorList>
    </citation>
    <scope>NUCLEOTIDE SEQUENCE [LARGE SCALE GENOMIC DNA]</scope>
    <source>
        <strain evidence="15 16">NL1</strain>
    </source>
</reference>
<evidence type="ECO:0000259" key="14">
    <source>
        <dbReference type="Pfam" id="PF14732"/>
    </source>
</evidence>
<comment type="similarity">
    <text evidence="3">Belongs to the ubiquitin-activating E1 family.</text>
</comment>
<evidence type="ECO:0000256" key="10">
    <source>
        <dbReference type="ARBA" id="ARBA00023242"/>
    </source>
</evidence>
<dbReference type="GO" id="GO:0005737">
    <property type="term" value="C:cytoplasm"/>
    <property type="evidence" value="ECO:0007669"/>
    <property type="project" value="TreeGrafter"/>
</dbReference>
<sequence length="761" mass="83535">MLEECTARDLRGVEVKMAASVTELLGEEKDRLLQLARVAELRMHPLTILISISRRLTAVSYSCRTPKVNRPARKPSSGALHTQVFPTSTDKEAPSRLALIATGGSRRVCPTAAELFVLHLVKPRRKHHNPNPNVNRQPLSFVDDPGVPFPAGKMASTASRDHFNTQSLGVPLNTMVKEAKILMVGAGGIGCELLKNLVLSGFGEIHIVDLDTIDLSNLNRQFLFRHEHIKKSKALVAREAAQKFNPNVKLEAHFANIKDPQFNVDWFKGFTLVFNALDNLDARRHVNKMCLAADIPLIESGTTGFNGQVQVIKKGITACYDCAPKETPKSFPIFGASEDESPEVDHSEDTENAREIEKLRQEAQALKQIREAMGTESFPQLLFDKVYKDDIARLRSMEEMWKTRRPPEALDYASVLGNAADAEARKRKILREGQKIWTLEENVVVFKDSLERLSKRMADMRSTGEVSAEPVITFDKDDEDTLDFVTAGANLRSIVFGIETKSRFDVEQMAGNIIPAIATTNAIVAGLCVLQSYKVLRGDFTATREVFLSPFAPERLLASDRMRGPNPDCPVCSVAQSRLLIDMSRATLSDLVEDFLRLELGYSEEIVVNHGADLLYDVEETDNLAKTLRELGIETGSFLTVIDEDEENPRVNLVLNVQDHPATGDKPIKSLDIRVVSGDGSSSPIPRKPRSAQAKPSIVETSNGPASKANGSAGSGTKRTASEALGAAISSGKKARPTSHDDDGIVLLDDTADGAIVIDDD</sequence>
<proteinExistence type="inferred from homology"/>
<dbReference type="PANTHER" id="PTHR10953">
    <property type="entry name" value="UBIQUITIN-ACTIVATING ENZYME E1"/>
    <property type="match status" value="1"/>
</dbReference>
<dbReference type="Pfam" id="PF10585">
    <property type="entry name" value="UBA_E1_SCCH"/>
    <property type="match status" value="1"/>
</dbReference>
<comment type="pathway">
    <text evidence="2">Protein modification; protein sumoylation.</text>
</comment>
<dbReference type="Pfam" id="PF00899">
    <property type="entry name" value="ThiF"/>
    <property type="match status" value="1"/>
</dbReference>